<dbReference type="EMBL" id="UGSB01000001">
    <property type="protein sequence ID" value="SUA57919.1"/>
    <property type="molecule type" value="Genomic_DNA"/>
</dbReference>
<keyword evidence="4" id="KW-1185">Reference proteome</keyword>
<dbReference type="Proteomes" id="UP000594903">
    <property type="component" value="Chromosome"/>
</dbReference>
<evidence type="ECO:0000313" key="2">
    <source>
        <dbReference type="EMBL" id="SUA57919.1"/>
    </source>
</evidence>
<reference evidence="2 3" key="1">
    <citation type="submission" date="2018-06" db="EMBL/GenBank/DDBJ databases">
        <authorList>
            <consortium name="Pathogen Informatics"/>
            <person name="Doyle S."/>
        </authorList>
    </citation>
    <scope>NUCLEOTIDE SEQUENCE [LARGE SCALE GENOMIC DNA]</scope>
    <source>
        <strain evidence="2 3">NCTC11997</strain>
    </source>
</reference>
<dbReference type="STRING" id="1122619.GCA_000373745_00217"/>
<accession>A0A378XJV5</accession>
<dbReference type="AlphaFoldDB" id="A0A378XJV5"/>
<dbReference type="OrthoDB" id="8682638at2"/>
<gene>
    <name evidence="1" type="ORF">I6G29_12415</name>
    <name evidence="2" type="ORF">NCTC11997_02557</name>
</gene>
<evidence type="ECO:0000313" key="3">
    <source>
        <dbReference type="Proteomes" id="UP000254603"/>
    </source>
</evidence>
<proteinExistence type="predicted"/>
<organism evidence="2 3">
    <name type="scientific">Oligella ureolytica</name>
    <dbReference type="NCBI Taxonomy" id="90244"/>
    <lineage>
        <taxon>Bacteria</taxon>
        <taxon>Pseudomonadati</taxon>
        <taxon>Pseudomonadota</taxon>
        <taxon>Betaproteobacteria</taxon>
        <taxon>Burkholderiales</taxon>
        <taxon>Alcaligenaceae</taxon>
        <taxon>Oligella</taxon>
    </lineage>
</organism>
<sequence length="181" mass="20457">MRITPLSKKLIVIIIAVTFALVALVGLVPQRERMPEEVPEVPAEIDDIEALNKQKQEEALVRSLTNFSHDIDSYLLSEGEALYTGYIKGAGNAIFRFNAEADQELVVELAEQESQLFEMLLYNNFNSSVLTLISGEPFKIPSHGLYELRIVYRSHIEVTQDVEDEKHQAVPQAFNLTLKLQ</sequence>
<dbReference type="RefSeq" id="WP_018573398.1">
    <property type="nucleotide sequence ID" value="NZ_CP065725.1"/>
</dbReference>
<dbReference type="EMBL" id="CP065725">
    <property type="protein sequence ID" value="QPT39897.1"/>
    <property type="molecule type" value="Genomic_DNA"/>
</dbReference>
<protein>
    <submittedName>
        <fullName evidence="2">Uncharacterized protein</fullName>
    </submittedName>
</protein>
<reference evidence="1 4" key="2">
    <citation type="submission" date="2020-12" db="EMBL/GenBank/DDBJ databases">
        <title>FDA dAtabase for Regulatory Grade micrObial Sequences (FDA-ARGOS): Supporting development and validation of Infectious Disease Dx tests.</title>
        <authorList>
            <person name="Sproer C."/>
            <person name="Gronow S."/>
            <person name="Severitt S."/>
            <person name="Schroder I."/>
            <person name="Tallon L."/>
            <person name="Sadzewicz L."/>
            <person name="Zhao X."/>
            <person name="Boylan J."/>
            <person name="Ott S."/>
            <person name="Bowen H."/>
            <person name="Vavikolanu K."/>
            <person name="Mehta A."/>
            <person name="Aluvathingal J."/>
            <person name="Nadendla S."/>
            <person name="Lowell S."/>
            <person name="Myers T."/>
            <person name="Yan Y."/>
            <person name="Sichtig H."/>
        </authorList>
    </citation>
    <scope>NUCLEOTIDE SEQUENCE [LARGE SCALE GENOMIC DNA]</scope>
    <source>
        <strain evidence="1 4">FDAARGOS_872</strain>
    </source>
</reference>
<name>A0A378XJV5_9BURK</name>
<dbReference type="Proteomes" id="UP000254603">
    <property type="component" value="Unassembled WGS sequence"/>
</dbReference>
<evidence type="ECO:0000313" key="1">
    <source>
        <dbReference type="EMBL" id="QPT39897.1"/>
    </source>
</evidence>
<evidence type="ECO:0000313" key="4">
    <source>
        <dbReference type="Proteomes" id="UP000594903"/>
    </source>
</evidence>